<evidence type="ECO:0000313" key="2">
    <source>
        <dbReference type="EMBL" id="MFC5270399.1"/>
    </source>
</evidence>
<dbReference type="Pfam" id="PF19765">
    <property type="entry name" value="DUF6252"/>
    <property type="match status" value="1"/>
</dbReference>
<comment type="caution">
    <text evidence="2">The sequence shown here is derived from an EMBL/GenBank/DDBJ whole genome shotgun (WGS) entry which is preliminary data.</text>
</comment>
<dbReference type="EMBL" id="JBHSKT010000003">
    <property type="protein sequence ID" value="MFC5270399.1"/>
    <property type="molecule type" value="Genomic_DNA"/>
</dbReference>
<keyword evidence="3" id="KW-1185">Reference proteome</keyword>
<dbReference type="InterPro" id="IPR046219">
    <property type="entry name" value="DUF6252"/>
</dbReference>
<dbReference type="RefSeq" id="WP_378016769.1">
    <property type="nucleotide sequence ID" value="NZ_JBHSKT010000003.1"/>
</dbReference>
<accession>A0ABW0E7W7</accession>
<evidence type="ECO:0000313" key="3">
    <source>
        <dbReference type="Proteomes" id="UP001596161"/>
    </source>
</evidence>
<dbReference type="Proteomes" id="UP001596161">
    <property type="component" value="Unassembled WGS sequence"/>
</dbReference>
<organism evidence="2 3">
    <name type="scientific">Adhaeribacter terreus</name>
    <dbReference type="NCBI Taxonomy" id="529703"/>
    <lineage>
        <taxon>Bacteria</taxon>
        <taxon>Pseudomonadati</taxon>
        <taxon>Bacteroidota</taxon>
        <taxon>Cytophagia</taxon>
        <taxon>Cytophagales</taxon>
        <taxon>Hymenobacteraceae</taxon>
        <taxon>Adhaeribacter</taxon>
    </lineage>
</organism>
<feature type="compositionally biased region" description="Polar residues" evidence="1">
    <location>
        <begin position="138"/>
        <end position="150"/>
    </location>
</feature>
<reference evidence="3" key="1">
    <citation type="journal article" date="2019" name="Int. J. Syst. Evol. Microbiol.">
        <title>The Global Catalogue of Microorganisms (GCM) 10K type strain sequencing project: providing services to taxonomists for standard genome sequencing and annotation.</title>
        <authorList>
            <consortium name="The Broad Institute Genomics Platform"/>
            <consortium name="The Broad Institute Genome Sequencing Center for Infectious Disease"/>
            <person name="Wu L."/>
            <person name="Ma J."/>
        </authorList>
    </citation>
    <scope>NUCLEOTIDE SEQUENCE [LARGE SCALE GENOMIC DNA]</scope>
    <source>
        <strain evidence="3">KACC 12602</strain>
    </source>
</reference>
<gene>
    <name evidence="2" type="ORF">ACFPIB_07255</name>
</gene>
<name>A0ABW0E7W7_9BACT</name>
<feature type="region of interest" description="Disordered" evidence="1">
    <location>
        <begin position="138"/>
        <end position="157"/>
    </location>
</feature>
<protein>
    <submittedName>
        <fullName evidence="2">DUF6252 family protein</fullName>
    </submittedName>
</protein>
<proteinExistence type="predicted"/>
<evidence type="ECO:0000256" key="1">
    <source>
        <dbReference type="SAM" id="MobiDB-lite"/>
    </source>
</evidence>
<sequence>MALAVILLLTSCNKDEEKVDVFLPAATGTMKAKVNGQETSTVADATDAQTTSIIRMEISGTTEKSEMLSLVLPIINQAGTYDSVTSGRYVIIHENPQGITFQTWLAVSANLTVTKFDTLEKKISGSFSFLATPAQGNSATENKEITQGTFTDVPIRQ</sequence>